<organism evidence="4 5">
    <name type="scientific">Discina gigas</name>
    <dbReference type="NCBI Taxonomy" id="1032678"/>
    <lineage>
        <taxon>Eukaryota</taxon>
        <taxon>Fungi</taxon>
        <taxon>Dikarya</taxon>
        <taxon>Ascomycota</taxon>
        <taxon>Pezizomycotina</taxon>
        <taxon>Pezizomycetes</taxon>
        <taxon>Pezizales</taxon>
        <taxon>Discinaceae</taxon>
        <taxon>Discina</taxon>
    </lineage>
</organism>
<feature type="compositionally biased region" description="Basic and acidic residues" evidence="2">
    <location>
        <begin position="328"/>
        <end position="341"/>
    </location>
</feature>
<dbReference type="Pfam" id="PF02824">
    <property type="entry name" value="TGS"/>
    <property type="match status" value="1"/>
</dbReference>
<dbReference type="PANTHER" id="PTHR11451:SF46">
    <property type="entry name" value="THREONINE--TRNA LIGASE"/>
    <property type="match status" value="1"/>
</dbReference>
<feature type="domain" description="TGS" evidence="3">
    <location>
        <begin position="74"/>
        <end position="138"/>
    </location>
</feature>
<dbReference type="Proteomes" id="UP001447188">
    <property type="component" value="Unassembled WGS sequence"/>
</dbReference>
<proteinExistence type="predicted"/>
<dbReference type="SUPFAM" id="SSF55186">
    <property type="entry name" value="ThrRS/AlaRS common domain"/>
    <property type="match status" value="1"/>
</dbReference>
<dbReference type="PANTHER" id="PTHR11451">
    <property type="entry name" value="THREONINE-TRNA LIGASE"/>
    <property type="match status" value="1"/>
</dbReference>
<evidence type="ECO:0000256" key="2">
    <source>
        <dbReference type="SAM" id="MobiDB-lite"/>
    </source>
</evidence>
<dbReference type="PROSITE" id="PS51880">
    <property type="entry name" value="TGS"/>
    <property type="match status" value="1"/>
</dbReference>
<evidence type="ECO:0000256" key="1">
    <source>
        <dbReference type="ARBA" id="ARBA00022917"/>
    </source>
</evidence>
<dbReference type="InterPro" id="IPR012947">
    <property type="entry name" value="tRNA_SAD"/>
</dbReference>
<protein>
    <submittedName>
        <fullName evidence="4">Threonyl-tRNA synthetase</fullName>
        <ecNumber evidence="4">6.1.1.3</ecNumber>
    </submittedName>
</protein>
<comment type="caution">
    <text evidence="4">The sequence shown here is derived from an EMBL/GenBank/DDBJ whole genome shotgun (WGS) entry which is preliminary data.</text>
</comment>
<dbReference type="InterPro" id="IPR004095">
    <property type="entry name" value="TGS"/>
</dbReference>
<dbReference type="InterPro" id="IPR012675">
    <property type="entry name" value="Beta-grasp_dom_sf"/>
</dbReference>
<dbReference type="Gene3D" id="3.10.20.30">
    <property type="match status" value="1"/>
</dbReference>
<dbReference type="InterPro" id="IPR018163">
    <property type="entry name" value="Thr/Ala-tRNA-synth_IIc_edit"/>
</dbReference>
<keyword evidence="5" id="KW-1185">Reference proteome</keyword>
<dbReference type="EC" id="6.1.1.3" evidence="4"/>
<reference evidence="4 5" key="1">
    <citation type="submission" date="2024-02" db="EMBL/GenBank/DDBJ databases">
        <title>Discinaceae phylogenomics.</title>
        <authorList>
            <person name="Dirks A.C."/>
            <person name="James T.Y."/>
        </authorList>
    </citation>
    <scope>NUCLEOTIDE SEQUENCE [LARGE SCALE GENOMIC DNA]</scope>
    <source>
        <strain evidence="4 5">ACD0624</strain>
    </source>
</reference>
<sequence>MAKGHELRKKPPVADVGAGHCSKAAEMTTEIAKLVLAPLDRDIDSPSDYISHRIHLFEKLKGEYDNEVASKRHKTINVHLPDYGRSIAETSWETTPADIARYLGTQKLVKKIVVARVDGELWDLERPLEGSCRLEFLKFNTPEGKTTFSKSSTHVLGQAAELKFGCLLCLSAVAEDSFFYEVGRTSSNGTNTIIGSGDWKSLEEIAEQIITAKQKFERLVVSKENLLEMFKHNKYKLHLISSNIADGASATVYRCGPFIDLCVGPHMRDTGKIGILEIEERFPPGSLWHAEMDSVYRIYGISTPKEEFLEDYNKMRPQDPEMSPQRSVSEETELHTEHTDETILNLETPTCARPDRNSRSSVLGMQFRFEPS</sequence>
<dbReference type="Pfam" id="PF07973">
    <property type="entry name" value="tRNA_SAD"/>
    <property type="match status" value="1"/>
</dbReference>
<feature type="region of interest" description="Disordered" evidence="2">
    <location>
        <begin position="316"/>
        <end position="372"/>
    </location>
</feature>
<dbReference type="GO" id="GO:0004829">
    <property type="term" value="F:threonine-tRNA ligase activity"/>
    <property type="evidence" value="ECO:0007669"/>
    <property type="project" value="UniProtKB-EC"/>
</dbReference>
<gene>
    <name evidence="4" type="primary">THS1_1</name>
    <name evidence="4" type="ORF">Q9L58_000388</name>
</gene>
<dbReference type="EMBL" id="JBBBZM010000003">
    <property type="protein sequence ID" value="KAL0640421.1"/>
    <property type="molecule type" value="Genomic_DNA"/>
</dbReference>
<accession>A0ABR3GXV3</accession>
<dbReference type="SUPFAM" id="SSF81271">
    <property type="entry name" value="TGS-like"/>
    <property type="match status" value="1"/>
</dbReference>
<name>A0ABR3GXV3_9PEZI</name>
<evidence type="ECO:0000313" key="5">
    <source>
        <dbReference type="Proteomes" id="UP001447188"/>
    </source>
</evidence>
<evidence type="ECO:0000259" key="3">
    <source>
        <dbReference type="PROSITE" id="PS51880"/>
    </source>
</evidence>
<keyword evidence="4" id="KW-0436">Ligase</keyword>
<evidence type="ECO:0000313" key="4">
    <source>
        <dbReference type="EMBL" id="KAL0640421.1"/>
    </source>
</evidence>
<keyword evidence="1" id="KW-0648">Protein biosynthesis</keyword>
<dbReference type="InterPro" id="IPR012676">
    <property type="entry name" value="TGS-like"/>
</dbReference>
<dbReference type="CDD" id="cd01667">
    <property type="entry name" value="TGS_ThrRS"/>
    <property type="match status" value="1"/>
</dbReference>
<dbReference type="Gene3D" id="3.30.980.10">
    <property type="entry name" value="Threonyl-trna Synthetase, Chain A, domain 2"/>
    <property type="match status" value="1"/>
</dbReference>
<dbReference type="SMART" id="SM00863">
    <property type="entry name" value="tRNA_SAD"/>
    <property type="match status" value="1"/>
</dbReference>